<accession>A0A8S1P2F0</accession>
<proteinExistence type="predicted"/>
<name>A0A8S1P2F0_PARPR</name>
<dbReference type="Proteomes" id="UP000688137">
    <property type="component" value="Unassembled WGS sequence"/>
</dbReference>
<dbReference type="AlphaFoldDB" id="A0A8S1P2F0"/>
<evidence type="ECO:0000313" key="1">
    <source>
        <dbReference type="EMBL" id="CAD8095824.1"/>
    </source>
</evidence>
<evidence type="ECO:0000313" key="2">
    <source>
        <dbReference type="Proteomes" id="UP000688137"/>
    </source>
</evidence>
<keyword evidence="2" id="KW-1185">Reference proteome</keyword>
<reference evidence="1" key="1">
    <citation type="submission" date="2021-01" db="EMBL/GenBank/DDBJ databases">
        <authorList>
            <consortium name="Genoscope - CEA"/>
            <person name="William W."/>
        </authorList>
    </citation>
    <scope>NUCLEOTIDE SEQUENCE</scope>
</reference>
<organism evidence="1 2">
    <name type="scientific">Paramecium primaurelia</name>
    <dbReference type="NCBI Taxonomy" id="5886"/>
    <lineage>
        <taxon>Eukaryota</taxon>
        <taxon>Sar</taxon>
        <taxon>Alveolata</taxon>
        <taxon>Ciliophora</taxon>
        <taxon>Intramacronucleata</taxon>
        <taxon>Oligohymenophorea</taxon>
        <taxon>Peniculida</taxon>
        <taxon>Parameciidae</taxon>
        <taxon>Paramecium</taxon>
    </lineage>
</organism>
<protein>
    <submittedName>
        <fullName evidence="1">Uncharacterized protein</fullName>
    </submittedName>
</protein>
<gene>
    <name evidence="1" type="ORF">PPRIM_AZ9-3.1.T0990170</name>
</gene>
<sequence length="121" mass="14250">MGQLNKVLKKGMVKVDQNWKKIKSNQGMLLGGSNFLNKIYLDESNKLLTMAQNILFKNQEFLILNLKGVIYKLVEIRIQLKIIILIVKKQKKSLEIKYISIIALVTLIIEYQNKYDYFWIE</sequence>
<comment type="caution">
    <text evidence="1">The sequence shown here is derived from an EMBL/GenBank/DDBJ whole genome shotgun (WGS) entry which is preliminary data.</text>
</comment>
<dbReference type="EMBL" id="CAJJDM010000102">
    <property type="protein sequence ID" value="CAD8095824.1"/>
    <property type="molecule type" value="Genomic_DNA"/>
</dbReference>